<dbReference type="AlphaFoldDB" id="A0A7X2T0J7"/>
<dbReference type="GO" id="GO:0120159">
    <property type="term" value="F:rRNA pseudouridine synthase activity"/>
    <property type="evidence" value="ECO:0007669"/>
    <property type="project" value="UniProtKB-ARBA"/>
</dbReference>
<protein>
    <recommendedName>
        <fullName evidence="4">Pseudouridine synthase</fullName>
        <ecNumber evidence="4">5.4.99.-</ecNumber>
    </recommendedName>
</protein>
<evidence type="ECO:0000259" key="5">
    <source>
        <dbReference type="SMART" id="SM00363"/>
    </source>
</evidence>
<dbReference type="InterPro" id="IPR036986">
    <property type="entry name" value="S4_RNA-bd_sf"/>
</dbReference>
<dbReference type="InterPro" id="IPR050343">
    <property type="entry name" value="RsuA_PseudoU_synthase"/>
</dbReference>
<dbReference type="InterPro" id="IPR018496">
    <property type="entry name" value="PsdUridine_synth_RsuA/RluB_CS"/>
</dbReference>
<dbReference type="SUPFAM" id="SSF55174">
    <property type="entry name" value="Alpha-L RNA-binding motif"/>
    <property type="match status" value="1"/>
</dbReference>
<dbReference type="SUPFAM" id="SSF55120">
    <property type="entry name" value="Pseudouridine synthase"/>
    <property type="match status" value="1"/>
</dbReference>
<dbReference type="NCBIfam" id="TIGR00093">
    <property type="entry name" value="pseudouridine synthase"/>
    <property type="match status" value="1"/>
</dbReference>
<dbReference type="GO" id="GO:0000455">
    <property type="term" value="P:enzyme-directed rRNA pseudouridine synthesis"/>
    <property type="evidence" value="ECO:0007669"/>
    <property type="project" value="UniProtKB-ARBA"/>
</dbReference>
<dbReference type="InterPro" id="IPR006145">
    <property type="entry name" value="PsdUridine_synth_RsuA/RluA"/>
</dbReference>
<name>A0A7X2T0J7_9CLOT</name>
<dbReference type="InterPro" id="IPR000748">
    <property type="entry name" value="PsdUridine_synth_RsuA/RluB/E/F"/>
</dbReference>
<dbReference type="Pfam" id="PF00849">
    <property type="entry name" value="PseudoU_synth_2"/>
    <property type="match status" value="1"/>
</dbReference>
<keyword evidence="3" id="KW-0694">RNA-binding</keyword>
<comment type="caution">
    <text evidence="6">The sequence shown here is derived from an EMBL/GenBank/DDBJ whole genome shotgun (WGS) entry which is preliminary data.</text>
</comment>
<evidence type="ECO:0000256" key="3">
    <source>
        <dbReference type="PROSITE-ProRule" id="PRU00182"/>
    </source>
</evidence>
<dbReference type="PROSITE" id="PS01149">
    <property type="entry name" value="PSI_RSU"/>
    <property type="match status" value="1"/>
</dbReference>
<dbReference type="Gene3D" id="3.30.70.580">
    <property type="entry name" value="Pseudouridine synthase I, catalytic domain, N-terminal subdomain"/>
    <property type="match status" value="1"/>
</dbReference>
<dbReference type="Gene3D" id="3.10.290.10">
    <property type="entry name" value="RNA-binding S4 domain"/>
    <property type="match status" value="1"/>
</dbReference>
<reference evidence="6 7" key="1">
    <citation type="submission" date="2019-08" db="EMBL/GenBank/DDBJ databases">
        <title>In-depth cultivation of the pig gut microbiome towards novel bacterial diversity and tailored functional studies.</title>
        <authorList>
            <person name="Wylensek D."/>
            <person name="Hitch T.C.A."/>
            <person name="Clavel T."/>
        </authorList>
    </citation>
    <scope>NUCLEOTIDE SEQUENCE [LARGE SCALE GENOMIC DNA]</scope>
    <source>
        <strain evidence="6 7">WCA-383-APC-5B</strain>
    </source>
</reference>
<dbReference type="PANTHER" id="PTHR47683:SF2">
    <property type="entry name" value="RNA-BINDING S4 DOMAIN-CONTAINING PROTEIN"/>
    <property type="match status" value="1"/>
</dbReference>
<dbReference type="FunFam" id="3.30.70.1560:FF:000002">
    <property type="entry name" value="Pseudouridine synthase"/>
    <property type="match status" value="1"/>
</dbReference>
<keyword evidence="7" id="KW-1185">Reference proteome</keyword>
<feature type="domain" description="RNA-binding S4" evidence="5">
    <location>
        <begin position="1"/>
        <end position="58"/>
    </location>
</feature>
<dbReference type="Proteomes" id="UP000460287">
    <property type="component" value="Unassembled WGS sequence"/>
</dbReference>
<sequence length="234" mass="27169">MRINKLLSNKGICSRKDAARMIEEGRITVNGKQCIPGQWVEESDEILIDNEEIYDHEKVYLAFNKPRGITCTAEKTVHNNIIDYISYGAYIFPIGRLDKESQGLIILTNDGDLANDILNSDNYHEKEYIVTLTEKYDDEFIERMSSGVNINCGVTRKCIVKRVDDFTFKIILTQGLNRQIRKMCRALGYTVDKLKRIRILNIKIDNIEEGKWIYITEQEVDELRRLAGHKKNNF</sequence>
<evidence type="ECO:0000313" key="7">
    <source>
        <dbReference type="Proteomes" id="UP000460287"/>
    </source>
</evidence>
<dbReference type="InterPro" id="IPR042092">
    <property type="entry name" value="PsdUridine_s_RsuA/RluB/E/F_cat"/>
</dbReference>
<organism evidence="6 7">
    <name type="scientific">Inconstantimicrobium porci</name>
    <dbReference type="NCBI Taxonomy" id="2652291"/>
    <lineage>
        <taxon>Bacteria</taxon>
        <taxon>Bacillati</taxon>
        <taxon>Bacillota</taxon>
        <taxon>Clostridia</taxon>
        <taxon>Eubacteriales</taxon>
        <taxon>Clostridiaceae</taxon>
        <taxon>Inconstantimicrobium</taxon>
    </lineage>
</organism>
<accession>A0A7X2T0J7</accession>
<dbReference type="RefSeq" id="WP_154530482.1">
    <property type="nucleotide sequence ID" value="NZ_VULX01000003.1"/>
</dbReference>
<gene>
    <name evidence="6" type="ORF">FYJ33_04015</name>
</gene>
<proteinExistence type="inferred from homology"/>
<dbReference type="SMART" id="SM00363">
    <property type="entry name" value="S4"/>
    <property type="match status" value="1"/>
</dbReference>
<dbReference type="PANTHER" id="PTHR47683">
    <property type="entry name" value="PSEUDOURIDINE SYNTHASE FAMILY PROTEIN-RELATED"/>
    <property type="match status" value="1"/>
</dbReference>
<dbReference type="InterPro" id="IPR002942">
    <property type="entry name" value="S4_RNA-bd"/>
</dbReference>
<dbReference type="EMBL" id="VULX01000003">
    <property type="protein sequence ID" value="MSR90599.1"/>
    <property type="molecule type" value="Genomic_DNA"/>
</dbReference>
<dbReference type="GO" id="GO:0003723">
    <property type="term" value="F:RNA binding"/>
    <property type="evidence" value="ECO:0007669"/>
    <property type="project" value="UniProtKB-KW"/>
</dbReference>
<dbReference type="InterPro" id="IPR020103">
    <property type="entry name" value="PsdUridine_synth_cat_dom_sf"/>
</dbReference>
<dbReference type="CDD" id="cd00165">
    <property type="entry name" value="S4"/>
    <property type="match status" value="1"/>
</dbReference>
<dbReference type="EC" id="5.4.99.-" evidence="4"/>
<comment type="similarity">
    <text evidence="1 4">Belongs to the pseudouridine synthase RsuA family.</text>
</comment>
<dbReference type="InterPro" id="IPR020094">
    <property type="entry name" value="TruA/RsuA/RluB/E/F_N"/>
</dbReference>
<evidence type="ECO:0000256" key="1">
    <source>
        <dbReference type="ARBA" id="ARBA00008348"/>
    </source>
</evidence>
<dbReference type="PROSITE" id="PS50889">
    <property type="entry name" value="S4"/>
    <property type="match status" value="1"/>
</dbReference>
<evidence type="ECO:0000256" key="2">
    <source>
        <dbReference type="ARBA" id="ARBA00023235"/>
    </source>
</evidence>
<evidence type="ECO:0000313" key="6">
    <source>
        <dbReference type="EMBL" id="MSR90599.1"/>
    </source>
</evidence>
<dbReference type="Pfam" id="PF01479">
    <property type="entry name" value="S4"/>
    <property type="match status" value="1"/>
</dbReference>
<dbReference type="Gene3D" id="3.30.70.1560">
    <property type="entry name" value="Alpha-L RNA-binding motif"/>
    <property type="match status" value="1"/>
</dbReference>
<evidence type="ECO:0000256" key="4">
    <source>
        <dbReference type="RuleBase" id="RU003887"/>
    </source>
</evidence>
<keyword evidence="2 4" id="KW-0413">Isomerase</keyword>